<organism evidence="1">
    <name type="scientific">Sesamum latifolium</name>
    <dbReference type="NCBI Taxonomy" id="2727402"/>
    <lineage>
        <taxon>Eukaryota</taxon>
        <taxon>Viridiplantae</taxon>
        <taxon>Streptophyta</taxon>
        <taxon>Embryophyta</taxon>
        <taxon>Tracheophyta</taxon>
        <taxon>Spermatophyta</taxon>
        <taxon>Magnoliopsida</taxon>
        <taxon>eudicotyledons</taxon>
        <taxon>Gunneridae</taxon>
        <taxon>Pentapetalae</taxon>
        <taxon>asterids</taxon>
        <taxon>lamiids</taxon>
        <taxon>Lamiales</taxon>
        <taxon>Pedaliaceae</taxon>
        <taxon>Sesamum</taxon>
    </lineage>
</organism>
<evidence type="ECO:0000313" key="1">
    <source>
        <dbReference type="EMBL" id="KAL0411167.1"/>
    </source>
</evidence>
<dbReference type="GO" id="GO:0048658">
    <property type="term" value="P:anther wall tapetum development"/>
    <property type="evidence" value="ECO:0007669"/>
    <property type="project" value="InterPro"/>
</dbReference>
<accession>A0AAW2U3A3</accession>
<dbReference type="EMBL" id="JACGWN010000013">
    <property type="protein sequence ID" value="KAL0411167.1"/>
    <property type="molecule type" value="Genomic_DNA"/>
</dbReference>
<protein>
    <submittedName>
        <fullName evidence="1">Uncharacterized protein</fullName>
    </submittedName>
</protein>
<comment type="caution">
    <text evidence="1">The sequence shown here is derived from an EMBL/GenBank/DDBJ whole genome shotgun (WGS) entry which is preliminary data.</text>
</comment>
<reference evidence="1" key="1">
    <citation type="submission" date="2020-06" db="EMBL/GenBank/DDBJ databases">
        <authorList>
            <person name="Li T."/>
            <person name="Hu X."/>
            <person name="Zhang T."/>
            <person name="Song X."/>
            <person name="Zhang H."/>
            <person name="Dai N."/>
            <person name="Sheng W."/>
            <person name="Hou X."/>
            <person name="Wei L."/>
        </authorList>
    </citation>
    <scope>NUCLEOTIDE SEQUENCE</scope>
    <source>
        <strain evidence="1">KEN1</strain>
        <tissue evidence="1">Leaf</tissue>
    </source>
</reference>
<sequence length="192" mass="21786">MFCYGILMSVTKIPLLGNREPKRQHNSFLDWEKKSNLFGEAHLVLRQKGARRKEQLKAVGESQKGKKMYEERAGFDQNSLHVGGGLVQAEDGFSQTHIPNCNNNNQSFSMEDQCNYPQNQISQQDDAYGRSFHHNGVYEFTAGEIDCIGKNRESFATEGHRRALLNDKYQALRKLLPNPTKVNEIISSCSSC</sequence>
<gene>
    <name evidence="1" type="ORF">Slati_3706400</name>
</gene>
<reference evidence="1" key="2">
    <citation type="journal article" date="2024" name="Plant">
        <title>Genomic evolution and insights into agronomic trait innovations of Sesamum species.</title>
        <authorList>
            <person name="Miao H."/>
            <person name="Wang L."/>
            <person name="Qu L."/>
            <person name="Liu H."/>
            <person name="Sun Y."/>
            <person name="Le M."/>
            <person name="Wang Q."/>
            <person name="Wei S."/>
            <person name="Zheng Y."/>
            <person name="Lin W."/>
            <person name="Duan Y."/>
            <person name="Cao H."/>
            <person name="Xiong S."/>
            <person name="Wang X."/>
            <person name="Wei L."/>
            <person name="Li C."/>
            <person name="Ma Q."/>
            <person name="Ju M."/>
            <person name="Zhao R."/>
            <person name="Li G."/>
            <person name="Mu C."/>
            <person name="Tian Q."/>
            <person name="Mei H."/>
            <person name="Zhang T."/>
            <person name="Gao T."/>
            <person name="Zhang H."/>
        </authorList>
    </citation>
    <scope>NUCLEOTIDE SEQUENCE</scope>
    <source>
        <strain evidence="1">KEN1</strain>
    </source>
</reference>
<name>A0AAW2U3A3_9LAMI</name>
<dbReference type="PANTHER" id="PTHR46834:SF1">
    <property type="entry name" value="TRANSCRIPTION FACTOR BHLH10"/>
    <property type="match status" value="1"/>
</dbReference>
<dbReference type="InterPro" id="IPR045895">
    <property type="entry name" value="bHLH91-like"/>
</dbReference>
<proteinExistence type="predicted"/>
<dbReference type="GO" id="GO:0006355">
    <property type="term" value="P:regulation of DNA-templated transcription"/>
    <property type="evidence" value="ECO:0007669"/>
    <property type="project" value="InterPro"/>
</dbReference>
<dbReference type="PANTHER" id="PTHR46834">
    <property type="entry name" value="TRANSCRIPTION FACTOR BHLH91"/>
    <property type="match status" value="1"/>
</dbReference>
<dbReference type="AlphaFoldDB" id="A0AAW2U3A3"/>